<dbReference type="GO" id="GO:0009421">
    <property type="term" value="C:bacterial-type flagellum filament cap"/>
    <property type="evidence" value="ECO:0007669"/>
    <property type="project" value="InterPro"/>
</dbReference>
<comment type="subunit">
    <text evidence="2 7">Homopentamer.</text>
</comment>
<dbReference type="AlphaFoldDB" id="A0AAP9H7G7"/>
<dbReference type="PANTHER" id="PTHR30288">
    <property type="entry name" value="FLAGELLAR CAP/ASSEMBLY PROTEIN FLID"/>
    <property type="match status" value="1"/>
</dbReference>
<sequence>MASISTLGVGSGLDLSSILDSLETAEKASLDPISTQQTAYTAKLSAYGTLKSALTTFQTANTALNDADLFTATSATSSSSAFSATTSGSTVAGNYTISVSQLAQAQTLTSATQTSNSTALGDSSASSRTMTITLVDGTSKDITLTSDQTSLTGMRDAINSADAGVTATIIKTGDSSYRLSLTSSETGSDYAVSSISVTGDDTLQGIVGYDSTSSSNAMTESVTAQNAKLTVNNVEIENSSNTISDALEGITLKLNDTTTGNATLSITKDSSKAQSAIESWVDAYNTLLTQFDTLTKYTAVDVGSDSQDSSNGALLGDSTLRTIQTQLKSMLTNAQSSSTYKTLAQIGITTDPTSGQLELDSDELETALTSDPDGVKEMIVGDGTTTGITTTIATNLTSWLSTTGIVQAATDGVSKTLNDLTDQYNDMSTRIDNLIARYKTQFTALDVLMSQLNSTSSYLTQQFDSSSSSSTTTSSSSS</sequence>
<dbReference type="NCBIfam" id="NF005955">
    <property type="entry name" value="PRK08032.1"/>
    <property type="match status" value="1"/>
</dbReference>
<dbReference type="KEGG" id="ppho:CTZ24_16765"/>
<evidence type="ECO:0000256" key="6">
    <source>
        <dbReference type="ARBA" id="ARBA00025175"/>
    </source>
</evidence>
<reference evidence="12" key="1">
    <citation type="submission" date="2017-11" db="EMBL/GenBank/DDBJ databases">
        <title>Genome sequence of Pantoea sp. MSR2.</title>
        <authorList>
            <person name="Nascimento F.X."/>
        </authorList>
    </citation>
    <scope>NUCLEOTIDE SEQUENCE [LARGE SCALE GENOMIC DNA]</scope>
    <source>
        <strain evidence="12">MSR2</strain>
    </source>
</reference>
<keyword evidence="7" id="KW-0964">Secreted</keyword>
<evidence type="ECO:0000256" key="5">
    <source>
        <dbReference type="ARBA" id="ARBA00023143"/>
    </source>
</evidence>
<evidence type="ECO:0000256" key="1">
    <source>
        <dbReference type="ARBA" id="ARBA00009764"/>
    </source>
</evidence>
<evidence type="ECO:0000313" key="12">
    <source>
        <dbReference type="Proteomes" id="UP000424872"/>
    </source>
</evidence>
<keyword evidence="5 7" id="KW-0975">Bacterial flagellum</keyword>
<comment type="function">
    <text evidence="7">Required for morphogenesis and for the elongation of the flagellar filament by facilitating polymerization of the flagellin monomers at the tip of growing filament. Forms a capping structure, which prevents flagellin subunits (transported through the central channel of the flagellum) from leaking out without polymerization at the distal end.</text>
</comment>
<protein>
    <recommendedName>
        <fullName evidence="3 7">Flagellar hook-associated protein 2</fullName>
        <shortName evidence="7">HAP2</shortName>
    </recommendedName>
    <alternativeName>
        <fullName evidence="7">Flagellar cap protein</fullName>
    </alternativeName>
</protein>
<dbReference type="InterPro" id="IPR040026">
    <property type="entry name" value="FliD"/>
</dbReference>
<evidence type="ECO:0000256" key="3">
    <source>
        <dbReference type="ARBA" id="ARBA00016246"/>
    </source>
</evidence>
<reference evidence="10" key="3">
    <citation type="submission" date="2023-07" db="EMBL/GenBank/DDBJ databases">
        <title>The extreme plant-growth-promoting properties of Pantoea phytobeneficialis PF55 revealed by functional and genomic analysis.</title>
        <authorList>
            <person name="Nascimento F.X."/>
            <person name="Marcio R.J."/>
        </authorList>
    </citation>
    <scope>NUCLEOTIDE SEQUENCE</scope>
    <source>
        <strain evidence="10">PF55</strain>
    </source>
</reference>
<evidence type="ECO:0000313" key="11">
    <source>
        <dbReference type="EMBL" id="QGR07984.1"/>
    </source>
</evidence>
<dbReference type="Pfam" id="PF02465">
    <property type="entry name" value="FliD_N"/>
    <property type="match status" value="1"/>
</dbReference>
<evidence type="ECO:0000256" key="2">
    <source>
        <dbReference type="ARBA" id="ARBA00011255"/>
    </source>
</evidence>
<keyword evidence="4" id="KW-0175">Coiled coil</keyword>
<keyword evidence="13" id="KW-1185">Reference proteome</keyword>
<gene>
    <name evidence="10" type="primary">fliD</name>
    <name evidence="11" type="ORF">CTZ24_16765</name>
    <name evidence="10" type="ORF">Q3404_20080</name>
</gene>
<evidence type="ECO:0000259" key="9">
    <source>
        <dbReference type="Pfam" id="PF07195"/>
    </source>
</evidence>
<feature type="domain" description="Flagellar hook-associated protein 2 N-terminal" evidence="8">
    <location>
        <begin position="11"/>
        <end position="106"/>
    </location>
</feature>
<dbReference type="Pfam" id="PF07195">
    <property type="entry name" value="FliD_C"/>
    <property type="match status" value="1"/>
</dbReference>
<dbReference type="GO" id="GO:0007155">
    <property type="term" value="P:cell adhesion"/>
    <property type="evidence" value="ECO:0007669"/>
    <property type="project" value="InterPro"/>
</dbReference>
<dbReference type="InterPro" id="IPR003481">
    <property type="entry name" value="FliD_N"/>
</dbReference>
<dbReference type="Proteomes" id="UP000424872">
    <property type="component" value="Chromosome"/>
</dbReference>
<comment type="similarity">
    <text evidence="1 7">Belongs to the FliD family.</text>
</comment>
<keyword evidence="11" id="KW-0282">Flagellum</keyword>
<dbReference type="EMBL" id="JAUOOM010000022">
    <property type="protein sequence ID" value="MDO6408873.1"/>
    <property type="molecule type" value="Genomic_DNA"/>
</dbReference>
<accession>A0AAP9H7G7</accession>
<reference evidence="11" key="2">
    <citation type="journal article" date="2020" name="Environ. Microbiol.">
        <title>The extreme plant-growth-promoting properties of Pantoea phytobeneficialis MSR2 revealed by functional and genomic analysis.</title>
        <authorList>
            <person name="Nascimento F.X."/>
            <person name="Hernandez A.G."/>
            <person name="Glick B.R."/>
            <person name="Rossi M.J."/>
        </authorList>
    </citation>
    <scope>NUCLEOTIDE SEQUENCE</scope>
    <source>
        <strain evidence="11">MSR2</strain>
    </source>
</reference>
<dbReference type="GO" id="GO:0009424">
    <property type="term" value="C:bacterial-type flagellum hook"/>
    <property type="evidence" value="ECO:0007669"/>
    <property type="project" value="UniProtKB-UniRule"/>
</dbReference>
<evidence type="ECO:0000259" key="8">
    <source>
        <dbReference type="Pfam" id="PF02465"/>
    </source>
</evidence>
<comment type="subcellular location">
    <subcellularLocation>
        <location evidence="7">Secreted</location>
    </subcellularLocation>
    <subcellularLocation>
        <location evidence="7">Bacterial flagellum</location>
    </subcellularLocation>
</comment>
<evidence type="ECO:0000256" key="4">
    <source>
        <dbReference type="ARBA" id="ARBA00023054"/>
    </source>
</evidence>
<name>A0AAP9H7G7_9GAMM</name>
<evidence type="ECO:0000256" key="7">
    <source>
        <dbReference type="RuleBase" id="RU362066"/>
    </source>
</evidence>
<comment type="function">
    <text evidence="6">Required for the morphogenesis and for the elongation of the flagellar filament by facilitating polymerization of the flagellin monomers at the tip of growing filament. Forms a capping structure, which prevents flagellin subunits (transported through the central channel of the flagellum) from leaking out without polymerization at the distal end.</text>
</comment>
<dbReference type="RefSeq" id="WP_021182882.1">
    <property type="nucleotide sequence ID" value="NZ_CP024636.1"/>
</dbReference>
<keyword evidence="11" id="KW-0966">Cell projection</keyword>
<proteinExistence type="inferred from homology"/>
<dbReference type="Proteomes" id="UP001171299">
    <property type="component" value="Unassembled WGS sequence"/>
</dbReference>
<organism evidence="11 12">
    <name type="scientific">Pantoea phytobeneficialis</name>
    <dbReference type="NCBI Taxonomy" id="2052056"/>
    <lineage>
        <taxon>Bacteria</taxon>
        <taxon>Pseudomonadati</taxon>
        <taxon>Pseudomonadota</taxon>
        <taxon>Gammaproteobacteria</taxon>
        <taxon>Enterobacterales</taxon>
        <taxon>Erwiniaceae</taxon>
        <taxon>Pantoea</taxon>
    </lineage>
</organism>
<dbReference type="InterPro" id="IPR010809">
    <property type="entry name" value="FliD_C"/>
</dbReference>
<dbReference type="PANTHER" id="PTHR30288:SF0">
    <property type="entry name" value="FLAGELLAR HOOK-ASSOCIATED PROTEIN 2"/>
    <property type="match status" value="1"/>
</dbReference>
<dbReference type="GO" id="GO:0071973">
    <property type="term" value="P:bacterial-type flagellum-dependent cell motility"/>
    <property type="evidence" value="ECO:0007669"/>
    <property type="project" value="TreeGrafter"/>
</dbReference>
<dbReference type="EMBL" id="CP024636">
    <property type="protein sequence ID" value="QGR07984.1"/>
    <property type="molecule type" value="Genomic_DNA"/>
</dbReference>
<keyword evidence="11" id="KW-0969">Cilium</keyword>
<feature type="domain" description="Flagellar hook-associated protein 2 C-terminal" evidence="9">
    <location>
        <begin position="224"/>
        <end position="454"/>
    </location>
</feature>
<dbReference type="GO" id="GO:0005576">
    <property type="term" value="C:extracellular region"/>
    <property type="evidence" value="ECO:0007669"/>
    <property type="project" value="UniProtKB-SubCell"/>
</dbReference>
<evidence type="ECO:0000313" key="13">
    <source>
        <dbReference type="Proteomes" id="UP001171299"/>
    </source>
</evidence>
<evidence type="ECO:0000313" key="10">
    <source>
        <dbReference type="EMBL" id="MDO6408873.1"/>
    </source>
</evidence>